<dbReference type="STRING" id="52770.BSZ40_01695"/>
<dbReference type="InParanoid" id="A0A1Q5PZH4"/>
<comment type="caution">
    <text evidence="7">The sequence shown here is derived from an EMBL/GenBank/DDBJ whole genome shotgun (WGS) entry which is preliminary data.</text>
</comment>
<dbReference type="RefSeq" id="WP_073822614.1">
    <property type="nucleotide sequence ID" value="NZ_JAUNKL010000020.1"/>
</dbReference>
<name>A0A1Q5PZH4_9ACTO</name>
<evidence type="ECO:0000256" key="5">
    <source>
        <dbReference type="ARBA" id="ARBA00023136"/>
    </source>
</evidence>
<keyword evidence="2" id="KW-1003">Cell membrane</keyword>
<sequence>MENANPSLRAVLQTPGVSARGKLAIAWWMNTRLSRALMRYSSANGALLAGGISYAALFSIGAGLTIAWTVFMRVLGGNETLRLAAIDAINASLPGLVSTPSKDGIINPDSLVVNTGLSVASIIAIVVLVLAAMRVMAALKASTRAMFGIVLVPTNAVVDKLRDFTGFLALALGTILTAALSTATTIFGRDFAQFLGLSGETTVWLTRVASLLIAAVVDAGVFWFLIRVTASVRPPGRDMFYGLVLASIASGALRVAGTSLIGSTAKNPLLASFAALAALLLWVNLLARLYLNACAWIANPPRPAEVNDRLREHAKDRPNYVTLSSPHTLLWPHQSVTGQLDVSPRADATAVHVPNPKWGGLIGAWQRWRLRQHEARAKKLRQSLGLVPAAKVAEKTSVQRANSAIAAQTAARRSRPPQG</sequence>
<evidence type="ECO:0000313" key="7">
    <source>
        <dbReference type="EMBL" id="OKL52829.1"/>
    </source>
</evidence>
<organism evidence="7 8">
    <name type="scientific">Buchananella hordeovulneris</name>
    <dbReference type="NCBI Taxonomy" id="52770"/>
    <lineage>
        <taxon>Bacteria</taxon>
        <taxon>Bacillati</taxon>
        <taxon>Actinomycetota</taxon>
        <taxon>Actinomycetes</taxon>
        <taxon>Actinomycetales</taxon>
        <taxon>Actinomycetaceae</taxon>
        <taxon>Buchananella</taxon>
    </lineage>
</organism>
<keyword evidence="4 6" id="KW-1133">Transmembrane helix</keyword>
<feature type="transmembrane region" description="Helical" evidence="6">
    <location>
        <begin position="45"/>
        <end position="71"/>
    </location>
</feature>
<evidence type="ECO:0000256" key="3">
    <source>
        <dbReference type="ARBA" id="ARBA00022692"/>
    </source>
</evidence>
<evidence type="ECO:0008006" key="9">
    <source>
        <dbReference type="Google" id="ProtNLM"/>
    </source>
</evidence>
<keyword evidence="3 6" id="KW-0812">Transmembrane</keyword>
<dbReference type="GO" id="GO:0005886">
    <property type="term" value="C:plasma membrane"/>
    <property type="evidence" value="ECO:0007669"/>
    <property type="project" value="UniProtKB-SubCell"/>
</dbReference>
<gene>
    <name evidence="7" type="ORF">BSZ40_01695</name>
</gene>
<reference evidence="8" key="1">
    <citation type="submission" date="2016-12" db="EMBL/GenBank/DDBJ databases">
        <authorList>
            <person name="Meng X."/>
        </authorList>
    </citation>
    <scope>NUCLEOTIDE SEQUENCE [LARGE SCALE GENOMIC DNA]</scope>
    <source>
        <strain evidence="8">DSM 20732</strain>
    </source>
</reference>
<proteinExistence type="predicted"/>
<dbReference type="AlphaFoldDB" id="A0A1Q5PZH4"/>
<dbReference type="Proteomes" id="UP000185612">
    <property type="component" value="Unassembled WGS sequence"/>
</dbReference>
<keyword evidence="5 6" id="KW-0472">Membrane</keyword>
<protein>
    <recommendedName>
        <fullName evidence="9">YihY/virulence factor BrkB family protein</fullName>
    </recommendedName>
</protein>
<dbReference type="OrthoDB" id="5143175at2"/>
<evidence type="ECO:0000256" key="6">
    <source>
        <dbReference type="SAM" id="Phobius"/>
    </source>
</evidence>
<keyword evidence="8" id="KW-1185">Reference proteome</keyword>
<feature type="transmembrane region" description="Helical" evidence="6">
    <location>
        <begin position="238"/>
        <end position="257"/>
    </location>
</feature>
<dbReference type="PANTHER" id="PTHR30213:SF1">
    <property type="entry name" value="INNER MEMBRANE PROTEIN YHJD"/>
    <property type="match status" value="1"/>
</dbReference>
<dbReference type="Pfam" id="PF03631">
    <property type="entry name" value="Virul_fac_BrkB"/>
    <property type="match status" value="1"/>
</dbReference>
<feature type="transmembrane region" description="Helical" evidence="6">
    <location>
        <begin position="208"/>
        <end position="226"/>
    </location>
</feature>
<comment type="subcellular location">
    <subcellularLocation>
        <location evidence="1">Cell membrane</location>
        <topology evidence="1">Multi-pass membrane protein</topology>
    </subcellularLocation>
</comment>
<evidence type="ECO:0000256" key="4">
    <source>
        <dbReference type="ARBA" id="ARBA00022989"/>
    </source>
</evidence>
<evidence type="ECO:0000256" key="1">
    <source>
        <dbReference type="ARBA" id="ARBA00004651"/>
    </source>
</evidence>
<dbReference type="PANTHER" id="PTHR30213">
    <property type="entry name" value="INNER MEMBRANE PROTEIN YHJD"/>
    <property type="match status" value="1"/>
</dbReference>
<feature type="transmembrane region" description="Helical" evidence="6">
    <location>
        <begin position="269"/>
        <end position="291"/>
    </location>
</feature>
<accession>A0A1Q5PZH4</accession>
<feature type="transmembrane region" description="Helical" evidence="6">
    <location>
        <begin position="167"/>
        <end position="188"/>
    </location>
</feature>
<evidence type="ECO:0000313" key="8">
    <source>
        <dbReference type="Proteomes" id="UP000185612"/>
    </source>
</evidence>
<dbReference type="InterPro" id="IPR017039">
    <property type="entry name" value="Virul_fac_BrkB"/>
</dbReference>
<evidence type="ECO:0000256" key="2">
    <source>
        <dbReference type="ARBA" id="ARBA00022475"/>
    </source>
</evidence>
<dbReference type="EMBL" id="MQVS01000001">
    <property type="protein sequence ID" value="OKL52829.1"/>
    <property type="molecule type" value="Genomic_DNA"/>
</dbReference>
<feature type="transmembrane region" description="Helical" evidence="6">
    <location>
        <begin position="117"/>
        <end position="137"/>
    </location>
</feature>